<feature type="compositionally biased region" description="Low complexity" evidence="1">
    <location>
        <begin position="600"/>
        <end position="616"/>
    </location>
</feature>
<dbReference type="GeneID" id="37026728"/>
<feature type="compositionally biased region" description="Low complexity" evidence="1">
    <location>
        <begin position="247"/>
        <end position="265"/>
    </location>
</feature>
<name>A0A316UYI7_9BASI</name>
<feature type="compositionally biased region" description="Low complexity" evidence="1">
    <location>
        <begin position="372"/>
        <end position="392"/>
    </location>
</feature>
<dbReference type="Proteomes" id="UP000245884">
    <property type="component" value="Unassembled WGS sequence"/>
</dbReference>
<feature type="region of interest" description="Disordered" evidence="1">
    <location>
        <begin position="55"/>
        <end position="423"/>
    </location>
</feature>
<dbReference type="OrthoDB" id="2556027at2759"/>
<sequence length="639" mass="67326">MAAATSASSATTSTPLHDPLRPAAPSVVNAGNAVPWDEQVVPALRKRLEAESAQLAERIKGSTHRGGAYPRGPGAAFPSQDAGRDVHSSSSSSTSGSGVRRAPSQGSPARAAGSKIDMATARQRARSIRDRRDGSAPISGRGGAYNGQAQIQNEQYSYNSSVNGIGNSASLGRTSSKLGPSTRSGALLASSSSTGSALFPSDEHHQDQDAASSSSYYSRGSQRPITGSSVSSIRTRTQSTPMQYMGPSSSSTSASARYAAAANAVPPIPPNGAESSGPQTTRTTAVPRQRVQAHEESNRSGQSQRPNGQGGRNSNVEMESPVVESSKYGEAMAPRWPSSRQQPFLPATTAAKQRSATVDASQQHRLQPDPPSDSSQLPPSTSDPLLLHSPLSNHVTQPISRSTRAVTEPPTGSTPWDWDEVLPPTIARRVAQEELLKRDPSLQGVEELIDTWDKSGKPLTQKRIRELCEERERRERGEDMGEEPGKAEEEGSAWPTAEGDSLAEMSSSFDRTASNRQVRLSSLVDGMGFGPASSSPARGDGKSSIAAGASPQSGDLVNFQSQRTQQQRQVTPQREPSPNGHGWQQGPQQQQRATVNGHQPTSAPTSSAAAPVSATSGKHQKPGKDDSHDAGCCAKCLVM</sequence>
<feature type="compositionally biased region" description="Polar residues" evidence="1">
    <location>
        <begin position="219"/>
        <end position="242"/>
    </location>
</feature>
<feature type="compositionally biased region" description="Basic and acidic residues" evidence="1">
    <location>
        <begin position="463"/>
        <end position="489"/>
    </location>
</feature>
<feature type="compositionally biased region" description="Low complexity" evidence="1">
    <location>
        <begin position="1"/>
        <end position="14"/>
    </location>
</feature>
<feature type="compositionally biased region" description="Polar residues" evidence="1">
    <location>
        <begin position="273"/>
        <end position="286"/>
    </location>
</feature>
<evidence type="ECO:0000313" key="3">
    <source>
        <dbReference type="Proteomes" id="UP000245884"/>
    </source>
</evidence>
<feature type="compositionally biased region" description="Polar residues" evidence="1">
    <location>
        <begin position="393"/>
        <end position="414"/>
    </location>
</feature>
<feature type="compositionally biased region" description="Polar residues" evidence="1">
    <location>
        <begin position="550"/>
        <end position="559"/>
    </location>
</feature>
<reference evidence="2 3" key="1">
    <citation type="journal article" date="2018" name="Mol. Biol. Evol.">
        <title>Broad Genomic Sampling Reveals a Smut Pathogenic Ancestry of the Fungal Clade Ustilaginomycotina.</title>
        <authorList>
            <person name="Kijpornyongpan T."/>
            <person name="Mondo S.J."/>
            <person name="Barry K."/>
            <person name="Sandor L."/>
            <person name="Lee J."/>
            <person name="Lipzen A."/>
            <person name="Pangilinan J."/>
            <person name="LaButti K."/>
            <person name="Hainaut M."/>
            <person name="Henrissat B."/>
            <person name="Grigoriev I.V."/>
            <person name="Spatafora J.W."/>
            <person name="Aime M.C."/>
        </authorList>
    </citation>
    <scope>NUCLEOTIDE SEQUENCE [LARGE SCALE GENOMIC DNA]</scope>
    <source>
        <strain evidence="2 3">MCA 5214</strain>
    </source>
</reference>
<feature type="compositionally biased region" description="Low complexity" evidence="1">
    <location>
        <begin position="560"/>
        <end position="574"/>
    </location>
</feature>
<feature type="compositionally biased region" description="Low complexity" evidence="1">
    <location>
        <begin position="181"/>
        <end position="198"/>
    </location>
</feature>
<dbReference type="AlphaFoldDB" id="A0A316UYI7"/>
<evidence type="ECO:0000313" key="2">
    <source>
        <dbReference type="EMBL" id="PWN30054.1"/>
    </source>
</evidence>
<feature type="compositionally biased region" description="Polar residues" evidence="1">
    <location>
        <begin position="299"/>
        <end position="317"/>
    </location>
</feature>
<proteinExistence type="predicted"/>
<gene>
    <name evidence="2" type="ORF">BDZ90DRAFT_229087</name>
</gene>
<feature type="compositionally biased region" description="Polar residues" evidence="1">
    <location>
        <begin position="147"/>
        <end position="179"/>
    </location>
</feature>
<organism evidence="2 3">
    <name type="scientific">Jaminaea rosea</name>
    <dbReference type="NCBI Taxonomy" id="1569628"/>
    <lineage>
        <taxon>Eukaryota</taxon>
        <taxon>Fungi</taxon>
        <taxon>Dikarya</taxon>
        <taxon>Basidiomycota</taxon>
        <taxon>Ustilaginomycotina</taxon>
        <taxon>Exobasidiomycetes</taxon>
        <taxon>Microstromatales</taxon>
        <taxon>Microstromatales incertae sedis</taxon>
        <taxon>Jaminaea</taxon>
    </lineage>
</organism>
<keyword evidence="3" id="KW-1185">Reference proteome</keyword>
<feature type="region of interest" description="Disordered" evidence="1">
    <location>
        <begin position="1"/>
        <end position="35"/>
    </location>
</feature>
<dbReference type="EMBL" id="KZ819662">
    <property type="protein sequence ID" value="PWN30054.1"/>
    <property type="molecule type" value="Genomic_DNA"/>
</dbReference>
<feature type="compositionally biased region" description="Polar residues" evidence="1">
    <location>
        <begin position="504"/>
        <end position="520"/>
    </location>
</feature>
<evidence type="ECO:0000256" key="1">
    <source>
        <dbReference type="SAM" id="MobiDB-lite"/>
    </source>
</evidence>
<dbReference type="RefSeq" id="XP_025364666.1">
    <property type="nucleotide sequence ID" value="XM_025504905.1"/>
</dbReference>
<accession>A0A316UYI7</accession>
<feature type="compositionally biased region" description="Low complexity" evidence="1">
    <location>
        <begin position="209"/>
        <end position="218"/>
    </location>
</feature>
<feature type="region of interest" description="Disordered" evidence="1">
    <location>
        <begin position="455"/>
        <end position="632"/>
    </location>
</feature>
<feature type="compositionally biased region" description="Polar residues" evidence="1">
    <location>
        <begin position="350"/>
        <end position="365"/>
    </location>
</feature>
<feature type="compositionally biased region" description="Low complexity" evidence="1">
    <location>
        <begin position="65"/>
        <end position="76"/>
    </location>
</feature>
<protein>
    <submittedName>
        <fullName evidence="2">Uncharacterized protein</fullName>
    </submittedName>
</protein>
<feature type="compositionally biased region" description="Low complexity" evidence="1">
    <location>
        <begin position="88"/>
        <end position="98"/>
    </location>
</feature>